<gene>
    <name evidence="1" type="ORF">EVA_08353</name>
</gene>
<reference evidence="1" key="1">
    <citation type="journal article" date="2012" name="PLoS ONE">
        <title>Gene sets for utilization of primary and secondary nutrition supplies in the distal gut of endangered iberian lynx.</title>
        <authorList>
            <person name="Alcaide M."/>
            <person name="Messina E."/>
            <person name="Richter M."/>
            <person name="Bargiela R."/>
            <person name="Peplies J."/>
            <person name="Huws S.A."/>
            <person name="Newbold C.J."/>
            <person name="Golyshin P.N."/>
            <person name="Simon M.A."/>
            <person name="Lopez G."/>
            <person name="Yakimov M.M."/>
            <person name="Ferrer M."/>
        </authorList>
    </citation>
    <scope>NUCLEOTIDE SEQUENCE</scope>
</reference>
<proteinExistence type="predicted"/>
<accession>J9GMS3</accession>
<comment type="caution">
    <text evidence="1">The sequence shown here is derived from an EMBL/GenBank/DDBJ whole genome shotgun (WGS) entry which is preliminary data.</text>
</comment>
<dbReference type="EMBL" id="AMCI01002123">
    <property type="protein sequence ID" value="EJX03538.1"/>
    <property type="molecule type" value="Genomic_DNA"/>
</dbReference>
<organism evidence="1">
    <name type="scientific">gut metagenome</name>
    <dbReference type="NCBI Taxonomy" id="749906"/>
    <lineage>
        <taxon>unclassified sequences</taxon>
        <taxon>metagenomes</taxon>
        <taxon>organismal metagenomes</taxon>
    </lineage>
</organism>
<dbReference type="AlphaFoldDB" id="J9GMS3"/>
<evidence type="ECO:0000313" key="1">
    <source>
        <dbReference type="EMBL" id="EJX03538.1"/>
    </source>
</evidence>
<name>J9GMS3_9ZZZZ</name>
<sequence length="43" mass="5246">MRTEIWFGNAMKAYSKTQKTYLEMRETCKILRFPFLKAKIMQI</sequence>
<protein>
    <submittedName>
        <fullName evidence="1">Uncharacterized protein</fullName>
    </submittedName>
</protein>